<gene>
    <name evidence="10" type="primary">LOC112050933</name>
</gene>
<feature type="transmembrane region" description="Helical" evidence="8">
    <location>
        <begin position="168"/>
        <end position="188"/>
    </location>
</feature>
<feature type="transmembrane region" description="Helical" evidence="8">
    <location>
        <begin position="48"/>
        <end position="67"/>
    </location>
</feature>
<comment type="similarity">
    <text evidence="2 7">Belongs to the MIP/aquaporin (TC 1.A.8) family.</text>
</comment>
<proteinExistence type="inferred from homology"/>
<evidence type="ECO:0000313" key="9">
    <source>
        <dbReference type="Proteomes" id="UP001652582"/>
    </source>
</evidence>
<accession>A0A6J1NPJ9</accession>
<dbReference type="SUPFAM" id="SSF81338">
    <property type="entry name" value="Aquaporin-like"/>
    <property type="match status" value="1"/>
</dbReference>
<dbReference type="OrthoDB" id="3222at2759"/>
<evidence type="ECO:0000256" key="4">
    <source>
        <dbReference type="ARBA" id="ARBA00022692"/>
    </source>
</evidence>
<organism evidence="9 10">
    <name type="scientific">Bicyclus anynana</name>
    <name type="common">Squinting bush brown butterfly</name>
    <dbReference type="NCBI Taxonomy" id="110368"/>
    <lineage>
        <taxon>Eukaryota</taxon>
        <taxon>Metazoa</taxon>
        <taxon>Ecdysozoa</taxon>
        <taxon>Arthropoda</taxon>
        <taxon>Hexapoda</taxon>
        <taxon>Insecta</taxon>
        <taxon>Pterygota</taxon>
        <taxon>Neoptera</taxon>
        <taxon>Endopterygota</taxon>
        <taxon>Lepidoptera</taxon>
        <taxon>Glossata</taxon>
        <taxon>Ditrysia</taxon>
        <taxon>Papilionoidea</taxon>
        <taxon>Nymphalidae</taxon>
        <taxon>Satyrinae</taxon>
        <taxon>Satyrini</taxon>
        <taxon>Mycalesina</taxon>
        <taxon>Bicyclus</taxon>
    </lineage>
</organism>
<dbReference type="KEGG" id="bany:112050933"/>
<evidence type="ECO:0000256" key="6">
    <source>
        <dbReference type="ARBA" id="ARBA00023136"/>
    </source>
</evidence>
<dbReference type="GeneID" id="112050933"/>
<protein>
    <submittedName>
        <fullName evidence="10">Lens fiber major intrinsic protein-like</fullName>
    </submittedName>
</protein>
<dbReference type="InterPro" id="IPR034294">
    <property type="entry name" value="Aquaporin_transptr"/>
</dbReference>
<dbReference type="InterPro" id="IPR023271">
    <property type="entry name" value="Aquaporin-like"/>
</dbReference>
<keyword evidence="5 8" id="KW-1133">Transmembrane helix</keyword>
<evidence type="ECO:0000256" key="1">
    <source>
        <dbReference type="ARBA" id="ARBA00004141"/>
    </source>
</evidence>
<feature type="transmembrane region" description="Helical" evidence="8">
    <location>
        <begin position="208"/>
        <end position="229"/>
    </location>
</feature>
<feature type="transmembrane region" description="Helical" evidence="8">
    <location>
        <begin position="23"/>
        <end position="42"/>
    </location>
</feature>
<feature type="transmembrane region" description="Helical" evidence="8">
    <location>
        <begin position="88"/>
        <end position="114"/>
    </location>
</feature>
<evidence type="ECO:0000256" key="5">
    <source>
        <dbReference type="ARBA" id="ARBA00022989"/>
    </source>
</evidence>
<feature type="transmembrane region" description="Helical" evidence="8">
    <location>
        <begin position="134"/>
        <end position="156"/>
    </location>
</feature>
<name>A0A6J1NPJ9_BICAN</name>
<dbReference type="AlphaFoldDB" id="A0A6J1NPJ9"/>
<comment type="subcellular location">
    <subcellularLocation>
        <location evidence="1">Membrane</location>
        <topology evidence="1">Multi-pass membrane protein</topology>
    </subcellularLocation>
</comment>
<evidence type="ECO:0000256" key="2">
    <source>
        <dbReference type="ARBA" id="ARBA00006175"/>
    </source>
</evidence>
<dbReference type="PANTHER" id="PTHR19139">
    <property type="entry name" value="AQUAPORIN TRANSPORTER"/>
    <property type="match status" value="1"/>
</dbReference>
<keyword evidence="6 8" id="KW-0472">Membrane</keyword>
<evidence type="ECO:0000256" key="3">
    <source>
        <dbReference type="ARBA" id="ARBA00022448"/>
    </source>
</evidence>
<keyword evidence="9" id="KW-1185">Reference proteome</keyword>
<dbReference type="Proteomes" id="UP001652582">
    <property type="component" value="Chromosome 5"/>
</dbReference>
<evidence type="ECO:0000256" key="8">
    <source>
        <dbReference type="SAM" id="Phobius"/>
    </source>
</evidence>
<dbReference type="PRINTS" id="PR00783">
    <property type="entry name" value="MINTRINSICP"/>
</dbReference>
<dbReference type="InterPro" id="IPR000425">
    <property type="entry name" value="MIP"/>
</dbReference>
<dbReference type="GO" id="GO:0005886">
    <property type="term" value="C:plasma membrane"/>
    <property type="evidence" value="ECO:0007669"/>
    <property type="project" value="TreeGrafter"/>
</dbReference>
<dbReference type="PROSITE" id="PS00221">
    <property type="entry name" value="MIP"/>
    <property type="match status" value="1"/>
</dbReference>
<reference evidence="10" key="1">
    <citation type="submission" date="2025-08" db="UniProtKB">
        <authorList>
            <consortium name="RefSeq"/>
        </authorList>
    </citation>
    <scope>IDENTIFICATION</scope>
</reference>
<dbReference type="RefSeq" id="XP_023945126.1">
    <property type="nucleotide sequence ID" value="XM_024089358.2"/>
</dbReference>
<keyword evidence="4 7" id="KW-0812">Transmembrane</keyword>
<evidence type="ECO:0000313" key="10">
    <source>
        <dbReference type="RefSeq" id="XP_023945126.1"/>
    </source>
</evidence>
<keyword evidence="3 7" id="KW-0813">Transport</keyword>
<dbReference type="PANTHER" id="PTHR19139:SF270">
    <property type="entry name" value="ENTOMOGLYCEROPORIN 1-RELATED"/>
    <property type="match status" value="1"/>
</dbReference>
<dbReference type="Pfam" id="PF00230">
    <property type="entry name" value="MIP"/>
    <property type="match status" value="1"/>
</dbReference>
<dbReference type="Gene3D" id="1.20.1080.10">
    <property type="entry name" value="Glycerol uptake facilitator protein"/>
    <property type="match status" value="1"/>
</dbReference>
<dbReference type="InterPro" id="IPR022357">
    <property type="entry name" value="MIP_CS"/>
</dbReference>
<sequence length="250" mass="25211">MPSDGHADGGGARAWLRRWWRALVSELLATALLVLLGLASLLASEAPLTAPAFAFGFAVLVNVEAFGPASGAHMNPAVTLAALLSGRLAAPAAAAYALAQLAGALLGCGALKLLSPRFTGVAGVTLPGSVGAPAAALVEAALTGALALLCCALWAAHDAARPDPAASVKFGLAVAGLVYAGGPMTGASLNPARSFAPALLQNAFKDHWVYWVGPLGGAAAAALLHRFVLLPPRAPAPRREELPLHDKPDH</sequence>
<dbReference type="GO" id="GO:0015267">
    <property type="term" value="F:channel activity"/>
    <property type="evidence" value="ECO:0007669"/>
    <property type="project" value="InterPro"/>
</dbReference>
<evidence type="ECO:0000256" key="7">
    <source>
        <dbReference type="RuleBase" id="RU000477"/>
    </source>
</evidence>